<dbReference type="Proteomes" id="UP001530315">
    <property type="component" value="Unassembled WGS sequence"/>
</dbReference>
<feature type="region of interest" description="Disordered" evidence="1">
    <location>
        <begin position="191"/>
        <end position="218"/>
    </location>
</feature>
<name>A0ABD3NXA8_9STRA</name>
<accession>A0ABD3NXA8</accession>
<comment type="caution">
    <text evidence="3">The sequence shown here is derived from an EMBL/GenBank/DDBJ whole genome shotgun (WGS) entry which is preliminary data.</text>
</comment>
<evidence type="ECO:0000256" key="2">
    <source>
        <dbReference type="SAM" id="SignalP"/>
    </source>
</evidence>
<proteinExistence type="predicted"/>
<evidence type="ECO:0000313" key="4">
    <source>
        <dbReference type="Proteomes" id="UP001530315"/>
    </source>
</evidence>
<dbReference type="SUPFAM" id="SSF52833">
    <property type="entry name" value="Thioredoxin-like"/>
    <property type="match status" value="1"/>
</dbReference>
<keyword evidence="4" id="KW-1185">Reference proteome</keyword>
<organism evidence="3 4">
    <name type="scientific">Stephanodiscus triporus</name>
    <dbReference type="NCBI Taxonomy" id="2934178"/>
    <lineage>
        <taxon>Eukaryota</taxon>
        <taxon>Sar</taxon>
        <taxon>Stramenopiles</taxon>
        <taxon>Ochrophyta</taxon>
        <taxon>Bacillariophyta</taxon>
        <taxon>Coscinodiscophyceae</taxon>
        <taxon>Thalassiosirophycidae</taxon>
        <taxon>Stephanodiscales</taxon>
        <taxon>Stephanodiscaceae</taxon>
        <taxon>Stephanodiscus</taxon>
    </lineage>
</organism>
<evidence type="ECO:0000313" key="3">
    <source>
        <dbReference type="EMBL" id="KAL3780083.1"/>
    </source>
</evidence>
<gene>
    <name evidence="3" type="ORF">ACHAW5_004567</name>
</gene>
<evidence type="ECO:0000256" key="1">
    <source>
        <dbReference type="SAM" id="MobiDB-lite"/>
    </source>
</evidence>
<protein>
    <submittedName>
        <fullName evidence="3">Uncharacterized protein</fullName>
    </submittedName>
</protein>
<dbReference type="AlphaFoldDB" id="A0ABD3NXA8"/>
<feature type="chain" id="PRO_5044880524" evidence="2">
    <location>
        <begin position="16"/>
        <end position="347"/>
    </location>
</feature>
<dbReference type="InterPro" id="IPR036249">
    <property type="entry name" value="Thioredoxin-like_sf"/>
</dbReference>
<dbReference type="CDD" id="cd02980">
    <property type="entry name" value="TRX_Fd_family"/>
    <property type="match status" value="1"/>
</dbReference>
<feature type="signal peptide" evidence="2">
    <location>
        <begin position="1"/>
        <end position="15"/>
    </location>
</feature>
<sequence length="347" mass="36715">MKPILLLLLSPPSWSIAILVLAFNEFKIDALSVPSPPRIILRVCTSPGCRDDGAMSTLDRLLALAPPGVDVVGGACVSLCGSGPVVEVIRDDVAPSSSSSSSSMKKKRVKGGEAVSSLLDEIVATAAIAVAEEGTTAPLEPRMRDRLAGGYELSIEANAAYESREYELAINSYADAIESGRKPAVLLQQAREEAARGVGGGTGATSDDDDDDVDGGGGGYPAGLRWLVDSLKNSCRSRLSLRDVDGARRDAFAATVFSRNSDPDAHECLAEVCAASNDALGEMQGLKSASRLYDRVEREYSVPTPGSDAPTRADAARRRAHAAARRRELGFRIAKLERVLRGMTREA</sequence>
<dbReference type="EMBL" id="JALLAZ020001131">
    <property type="protein sequence ID" value="KAL3780083.1"/>
    <property type="molecule type" value="Genomic_DNA"/>
</dbReference>
<reference evidence="3 4" key="1">
    <citation type="submission" date="2024-10" db="EMBL/GenBank/DDBJ databases">
        <title>Updated reference genomes for cyclostephanoid diatoms.</title>
        <authorList>
            <person name="Roberts W.R."/>
            <person name="Alverson A.J."/>
        </authorList>
    </citation>
    <scope>NUCLEOTIDE SEQUENCE [LARGE SCALE GENOMIC DNA]</scope>
    <source>
        <strain evidence="3 4">AJA276-08</strain>
    </source>
</reference>
<keyword evidence="2" id="KW-0732">Signal</keyword>